<evidence type="ECO:0000313" key="3">
    <source>
        <dbReference type="Proteomes" id="UP000001589"/>
    </source>
</evidence>
<dbReference type="GO" id="GO:0006145">
    <property type="term" value="P:purine nucleobase catabolic process"/>
    <property type="evidence" value="ECO:0007669"/>
    <property type="project" value="TreeGrafter"/>
</dbReference>
<dbReference type="AlphaFoldDB" id="A2BVH6"/>
<gene>
    <name evidence="2" type="ordered locus">P9515_05781</name>
</gene>
<dbReference type="InterPro" id="IPR011059">
    <property type="entry name" value="Metal-dep_hydrolase_composite"/>
</dbReference>
<accession>A2BVH6</accession>
<dbReference type="RefSeq" id="WP_011819894.1">
    <property type="nucleotide sequence ID" value="NC_008817.1"/>
</dbReference>
<dbReference type="GO" id="GO:0006221">
    <property type="term" value="P:pyrimidine nucleotide biosynthetic process"/>
    <property type="evidence" value="ECO:0007669"/>
    <property type="project" value="UniProtKB-KW"/>
</dbReference>
<dbReference type="SUPFAM" id="SSF51556">
    <property type="entry name" value="Metallo-dependent hydrolases"/>
    <property type="match status" value="1"/>
</dbReference>
<dbReference type="GO" id="GO:0005737">
    <property type="term" value="C:cytoplasm"/>
    <property type="evidence" value="ECO:0007669"/>
    <property type="project" value="TreeGrafter"/>
</dbReference>
<reference evidence="2 3" key="1">
    <citation type="journal article" date="2007" name="PLoS Genet.">
        <title>Patterns and implications of gene gain and loss in the evolution of Prochlorococcus.</title>
        <authorList>
            <person name="Kettler G.C."/>
            <person name="Martiny A.C."/>
            <person name="Huang K."/>
            <person name="Zucker J."/>
            <person name="Coleman M.L."/>
            <person name="Rodrigue S."/>
            <person name="Chen F."/>
            <person name="Lapidus A."/>
            <person name="Ferriera S."/>
            <person name="Johnson J."/>
            <person name="Steglich C."/>
            <person name="Church G.M."/>
            <person name="Richardson P."/>
            <person name="Chisholm S.W."/>
        </authorList>
    </citation>
    <scope>NUCLEOTIDE SEQUENCE [LARGE SCALE GENOMIC DNA]</scope>
    <source>
        <strain evidence="2 3">MIT 9515</strain>
    </source>
</reference>
<dbReference type="Gene3D" id="2.30.40.10">
    <property type="entry name" value="Urease, subunit C, domain 1"/>
    <property type="match status" value="1"/>
</dbReference>
<protein>
    <submittedName>
        <fullName evidence="2">Putative dihydroorotase</fullName>
        <ecNumber evidence="2">3.5.2.3</ecNumber>
    </submittedName>
</protein>
<dbReference type="PANTHER" id="PTHR43668">
    <property type="entry name" value="ALLANTOINASE"/>
    <property type="match status" value="1"/>
</dbReference>
<dbReference type="InterPro" id="IPR032466">
    <property type="entry name" value="Metal_Hydrolase"/>
</dbReference>
<dbReference type="OrthoDB" id="9765462at2"/>
<dbReference type="eggNOG" id="COG0044">
    <property type="taxonomic scope" value="Bacteria"/>
</dbReference>
<dbReference type="HOGENOM" id="CLU_015572_1_0_3"/>
<dbReference type="GO" id="GO:0004151">
    <property type="term" value="F:dihydroorotase activity"/>
    <property type="evidence" value="ECO:0007669"/>
    <property type="project" value="UniProtKB-EC"/>
</dbReference>
<dbReference type="InterPro" id="IPR050138">
    <property type="entry name" value="DHOase/Allantoinase_Hydrolase"/>
</dbReference>
<evidence type="ECO:0000256" key="1">
    <source>
        <dbReference type="ARBA" id="ARBA00022975"/>
    </source>
</evidence>
<dbReference type="EMBL" id="CP000552">
    <property type="protein sequence ID" value="ABM71787.1"/>
    <property type="molecule type" value="Genomic_DNA"/>
</dbReference>
<dbReference type="GO" id="GO:0004038">
    <property type="term" value="F:allantoinase activity"/>
    <property type="evidence" value="ECO:0007669"/>
    <property type="project" value="TreeGrafter"/>
</dbReference>
<dbReference type="KEGG" id="pmc:P9515_05781"/>
<dbReference type="CDD" id="cd01317">
    <property type="entry name" value="DHOase_IIa"/>
    <property type="match status" value="1"/>
</dbReference>
<dbReference type="GeneID" id="60200785"/>
<dbReference type="STRING" id="167542.P9515_05781"/>
<sequence length="417" mass="47160">MEKTFFFENINILMGPNTKAYKDSLLIIDGKIEAFGDEAKKRALKKNIESSKSGNKLVAPLLVDIHSFLKDPLTGSNDNLEILKSRAKKSGFGAIAFLPNSDNWRDKPEKIPFQNNNSFDLNIYFWGSFSLGDEGINLSPHDELLKSGSIGLCTRNFFDSPIIFKGLSLDTVNSSPIIFSLTKKNSVQKGIVNKDLKSLQSGFYVIDNNNELSEVKNILELKNLFQSKNIIIKNISDSNSLKEIEKQKIPISTTISWWSLIADTNNLELDDLGWKVDPPLGSQENREFLIKGLEKDLIQAIAVNSIGFNDENTFIPINDRSVGISSFELVLPLLWKEFIIKRDWPISKLWNYLSFNSSNLLNINQEKLSLGSKRWLIFDPDTKWVNSQKNLGYDSPSNFPKKNELIKGKVIEVGLDF</sequence>
<dbReference type="Proteomes" id="UP000001589">
    <property type="component" value="Chromosome"/>
</dbReference>
<keyword evidence="2" id="KW-0378">Hydrolase</keyword>
<proteinExistence type="predicted"/>
<dbReference type="EC" id="3.5.2.3" evidence="2"/>
<dbReference type="Gene3D" id="3.20.20.140">
    <property type="entry name" value="Metal-dependent hydrolases"/>
    <property type="match status" value="1"/>
</dbReference>
<keyword evidence="1" id="KW-0665">Pyrimidine biosynthesis</keyword>
<organism evidence="2 3">
    <name type="scientific">Prochlorococcus marinus (strain MIT 9515)</name>
    <dbReference type="NCBI Taxonomy" id="167542"/>
    <lineage>
        <taxon>Bacteria</taxon>
        <taxon>Bacillati</taxon>
        <taxon>Cyanobacteriota</taxon>
        <taxon>Cyanophyceae</taxon>
        <taxon>Synechococcales</taxon>
        <taxon>Prochlorococcaceae</taxon>
        <taxon>Prochlorococcus</taxon>
    </lineage>
</organism>
<name>A2BVH6_PROM5</name>
<dbReference type="PANTHER" id="PTHR43668:SF2">
    <property type="entry name" value="ALLANTOINASE"/>
    <property type="match status" value="1"/>
</dbReference>
<evidence type="ECO:0000313" key="2">
    <source>
        <dbReference type="EMBL" id="ABM71787.1"/>
    </source>
</evidence>
<dbReference type="InterPro" id="IPR004722">
    <property type="entry name" value="DHOase"/>
</dbReference>
<dbReference type="GO" id="GO:0046872">
    <property type="term" value="F:metal ion binding"/>
    <property type="evidence" value="ECO:0007669"/>
    <property type="project" value="InterPro"/>
</dbReference>